<dbReference type="AlphaFoldDB" id="X6P620"/>
<dbReference type="GO" id="GO:0008270">
    <property type="term" value="F:zinc ion binding"/>
    <property type="evidence" value="ECO:0007669"/>
    <property type="project" value="UniProtKB-KW"/>
</dbReference>
<keyword evidence="1" id="KW-0479">Metal-binding</keyword>
<evidence type="ECO:0000259" key="5">
    <source>
        <dbReference type="Pfam" id="PF02176"/>
    </source>
</evidence>
<protein>
    <recommendedName>
        <fullName evidence="5">TRAF-type domain-containing protein</fullName>
    </recommendedName>
</protein>
<feature type="region of interest" description="Disordered" evidence="4">
    <location>
        <begin position="213"/>
        <end position="245"/>
    </location>
</feature>
<gene>
    <name evidence="6" type="ORF">RFI_04045</name>
</gene>
<evidence type="ECO:0000256" key="1">
    <source>
        <dbReference type="ARBA" id="ARBA00022723"/>
    </source>
</evidence>
<evidence type="ECO:0000313" key="7">
    <source>
        <dbReference type="Proteomes" id="UP000023152"/>
    </source>
</evidence>
<dbReference type="Proteomes" id="UP000023152">
    <property type="component" value="Unassembled WGS sequence"/>
</dbReference>
<keyword evidence="3" id="KW-0862">Zinc</keyword>
<evidence type="ECO:0000313" key="6">
    <source>
        <dbReference type="EMBL" id="ETO33062.1"/>
    </source>
</evidence>
<organism evidence="6 7">
    <name type="scientific">Reticulomyxa filosa</name>
    <dbReference type="NCBI Taxonomy" id="46433"/>
    <lineage>
        <taxon>Eukaryota</taxon>
        <taxon>Sar</taxon>
        <taxon>Rhizaria</taxon>
        <taxon>Retaria</taxon>
        <taxon>Foraminifera</taxon>
        <taxon>Monothalamids</taxon>
        <taxon>Reticulomyxidae</taxon>
        <taxon>Reticulomyxa</taxon>
    </lineage>
</organism>
<keyword evidence="2" id="KW-0863">Zinc-finger</keyword>
<evidence type="ECO:0000256" key="4">
    <source>
        <dbReference type="SAM" id="MobiDB-lite"/>
    </source>
</evidence>
<comment type="caution">
    <text evidence="6">The sequence shown here is derived from an EMBL/GenBank/DDBJ whole genome shotgun (WGS) entry which is preliminary data.</text>
</comment>
<name>X6P620_RETFI</name>
<evidence type="ECO:0000256" key="2">
    <source>
        <dbReference type="ARBA" id="ARBA00022771"/>
    </source>
</evidence>
<proteinExistence type="predicted"/>
<accession>X6P620</accession>
<dbReference type="Gene3D" id="3.30.40.10">
    <property type="entry name" value="Zinc/RING finger domain, C3HC4 (zinc finger)"/>
    <property type="match status" value="1"/>
</dbReference>
<feature type="compositionally biased region" description="Basic and acidic residues" evidence="4">
    <location>
        <begin position="213"/>
        <end position="236"/>
    </location>
</feature>
<reference evidence="6 7" key="1">
    <citation type="journal article" date="2013" name="Curr. Biol.">
        <title>The Genome of the Foraminiferan Reticulomyxa filosa.</title>
        <authorList>
            <person name="Glockner G."/>
            <person name="Hulsmann N."/>
            <person name="Schleicher M."/>
            <person name="Noegel A.A."/>
            <person name="Eichinger L."/>
            <person name="Gallinger C."/>
            <person name="Pawlowski J."/>
            <person name="Sierra R."/>
            <person name="Euteneuer U."/>
            <person name="Pillet L."/>
            <person name="Moustafa A."/>
            <person name="Platzer M."/>
            <person name="Groth M."/>
            <person name="Szafranski K."/>
            <person name="Schliwa M."/>
        </authorList>
    </citation>
    <scope>NUCLEOTIDE SEQUENCE [LARGE SCALE GENOMIC DNA]</scope>
</reference>
<dbReference type="InterPro" id="IPR013083">
    <property type="entry name" value="Znf_RING/FYVE/PHD"/>
</dbReference>
<feature type="non-terminal residue" evidence="6">
    <location>
        <position position="272"/>
    </location>
</feature>
<feature type="domain" description="TRAF-type" evidence="5">
    <location>
        <begin position="95"/>
        <end position="131"/>
    </location>
</feature>
<feature type="non-terminal residue" evidence="6">
    <location>
        <position position="1"/>
    </location>
</feature>
<dbReference type="EMBL" id="ASPP01003712">
    <property type="protein sequence ID" value="ETO33062.1"/>
    <property type="molecule type" value="Genomic_DNA"/>
</dbReference>
<evidence type="ECO:0000256" key="3">
    <source>
        <dbReference type="ARBA" id="ARBA00022833"/>
    </source>
</evidence>
<dbReference type="InterPro" id="IPR001293">
    <property type="entry name" value="Znf_TRAF"/>
</dbReference>
<keyword evidence="7" id="KW-1185">Reference proteome</keyword>
<sequence>ICKQVANNPMEINCTQHENMDESLIVGENCLNQFLSQNPNSCPVKSHNNCLYSQNRLAKRYINELDVICPLQFQQGYEEGEIPGFVTCNFKGKVKQVNDHLEHSCCLQMVTCWFKSFGCNYKCSKSAIHDHLTSNMKFHFDLVIKSIRQYQEEIKKLNLENETLKVELQLKDKKDEEIAHLKQQLSQLNPAQAYIESKDNEIQKIKQEMQMKEQQKKFEEKNKQTNDNKEEQKENTINDNSSSSIISTSSTFNFELVRSFKLLKTFTGHSST</sequence>
<dbReference type="Pfam" id="PF02176">
    <property type="entry name" value="zf-TRAF"/>
    <property type="match status" value="1"/>
</dbReference>